<feature type="compositionally biased region" description="Basic and acidic residues" evidence="2">
    <location>
        <begin position="96"/>
        <end position="108"/>
    </location>
</feature>
<evidence type="ECO:0000256" key="3">
    <source>
        <dbReference type="SAM" id="Phobius"/>
    </source>
</evidence>
<dbReference type="Proteomes" id="UP000501346">
    <property type="component" value="Chromosome ScXV-ScXI"/>
</dbReference>
<evidence type="ECO:0000256" key="2">
    <source>
        <dbReference type="SAM" id="MobiDB-lite"/>
    </source>
</evidence>
<proteinExistence type="predicted"/>
<keyword evidence="5" id="KW-1185">Reference proteome</keyword>
<dbReference type="InterPro" id="IPR025752">
    <property type="entry name" value="HPH_family"/>
</dbReference>
<feature type="region of interest" description="Disordered" evidence="2">
    <location>
        <begin position="399"/>
        <end position="419"/>
    </location>
</feature>
<dbReference type="EMBL" id="CP048996">
    <property type="protein sequence ID" value="QID82642.1"/>
    <property type="molecule type" value="Genomic_DNA"/>
</dbReference>
<evidence type="ECO:0000313" key="4">
    <source>
        <dbReference type="EMBL" id="QID82642.1"/>
    </source>
</evidence>
<protein>
    <submittedName>
        <fullName evidence="4">Nucleotide-binding protein frt1</fullName>
    </submittedName>
</protein>
<feature type="region of interest" description="Disordered" evidence="2">
    <location>
        <begin position="83"/>
        <end position="108"/>
    </location>
</feature>
<accession>A0A6C1E063</accession>
<sequence length="602" mass="67354">MNLLIDRMENPGSRNCTLLPPSFPRGFCKGRRASSGDAVKIKESGLQPQPQPEPLQAKTNVAHFSKSSSRLPVIAVNDNPVVPRPSTEVNLGSLLQKEREKEKEEQPALHDRRHLYVTKNRAHGVRQRSLEMTSLPVLGSTKTGKFSDFLFEDDIDNRVGRHSRSYSGASSLDDPFRVSPKTDFNSNRARLSCLSKGRRGSMFVFQSCHTGLAFNQIQGSSSSQRRSSAGSFDYERKRLVNQFLQPSLGNSDPFDTLRESVVFEPSSTAGGIKLGNMHSQSQISVNSSPSTSLFYHDLDGSAVNDSSSFLYSRSNVPAFLSSSAFSSTSSTSSDSEDVDRRSLNGVYPSLGYLTNQRKPRNSSGSSTAPGTDTLGFKYLLNRQKSADSSTRFKSVLKVNNNNGSAATPDSSSNSISKSNSNLNDNIDELNYYQNHISTLLVKIENEMRRNLNDTIIKNENNVQKTIQKYDLLSGELTLLLDEMTTLRTTVIDQFLVKLKSDFDEDDNKAFINELKISVEESVAQLQGLERRMEVCQERLNKQKSSLREMDSLIELKNVLNKSKNNTKSIYLYRYFIIDIIAFLLMGGFIVYVKNLLTRFFTR</sequence>
<dbReference type="Pfam" id="PF13694">
    <property type="entry name" value="Hph"/>
    <property type="match status" value="1"/>
</dbReference>
<organism evidence="4 5">
    <name type="scientific">Saccharomyces pastorianus</name>
    <name type="common">Lager yeast</name>
    <name type="synonym">Saccharomyces cerevisiae x Saccharomyces eubayanus</name>
    <dbReference type="NCBI Taxonomy" id="27292"/>
    <lineage>
        <taxon>Eukaryota</taxon>
        <taxon>Fungi</taxon>
        <taxon>Dikarya</taxon>
        <taxon>Ascomycota</taxon>
        <taxon>Saccharomycotina</taxon>
        <taxon>Saccharomycetes</taxon>
        <taxon>Saccharomycetales</taxon>
        <taxon>Saccharomycetaceae</taxon>
        <taxon>Saccharomyces</taxon>
    </lineage>
</organism>
<feature type="compositionally biased region" description="Polar residues" evidence="2">
    <location>
        <begin position="399"/>
        <end position="408"/>
    </location>
</feature>
<feature type="region of interest" description="Disordered" evidence="2">
    <location>
        <begin position="323"/>
        <end position="369"/>
    </location>
</feature>
<feature type="transmembrane region" description="Helical" evidence="3">
    <location>
        <begin position="571"/>
        <end position="592"/>
    </location>
</feature>
<dbReference type="AlphaFoldDB" id="A0A6C1E063"/>
<keyword evidence="1" id="KW-0175">Coiled coil</keyword>
<feature type="compositionally biased region" description="Low complexity" evidence="2">
    <location>
        <begin position="323"/>
        <end position="333"/>
    </location>
</feature>
<keyword evidence="3" id="KW-0812">Transmembrane</keyword>
<dbReference type="OrthoDB" id="4068598at2759"/>
<keyword evidence="3" id="KW-1133">Transmembrane helix</keyword>
<feature type="compositionally biased region" description="Polar residues" evidence="2">
    <location>
        <begin position="352"/>
        <end position="369"/>
    </location>
</feature>
<reference evidence="4 5" key="1">
    <citation type="journal article" date="2019" name="BMC Genomics">
        <title>Chromosome level assembly and comparative genome analysis confirm lager-brewing yeasts originated from a single hybridization.</title>
        <authorList>
            <person name="Salazar A.N."/>
            <person name="Gorter de Vries A.R."/>
            <person name="van den Broek M."/>
            <person name="Brouwers N."/>
            <person name="de la Torre Cortes P."/>
            <person name="Kuijpers N.G.A."/>
            <person name="Daran J.G."/>
            <person name="Abeel T."/>
        </authorList>
    </citation>
    <scope>NUCLEOTIDE SEQUENCE [LARGE SCALE GENOMIC DNA]</scope>
    <source>
        <strain evidence="4 5">CBS 1483</strain>
    </source>
</reference>
<gene>
    <name evidence="4" type="primary">FRT1_1</name>
    <name evidence="4" type="ORF">GRS66_005070</name>
</gene>
<evidence type="ECO:0000256" key="1">
    <source>
        <dbReference type="SAM" id="Coils"/>
    </source>
</evidence>
<feature type="compositionally biased region" description="Low complexity" evidence="2">
    <location>
        <begin position="409"/>
        <end position="419"/>
    </location>
</feature>
<keyword evidence="3" id="KW-0472">Membrane</keyword>
<feature type="region of interest" description="Disordered" evidence="2">
    <location>
        <begin position="31"/>
        <end position="55"/>
    </location>
</feature>
<feature type="coiled-coil region" evidence="1">
    <location>
        <begin position="511"/>
        <end position="545"/>
    </location>
</feature>
<name>A0A6C1E063_SACPS</name>
<dbReference type="GO" id="GO:0005783">
    <property type="term" value="C:endoplasmic reticulum"/>
    <property type="evidence" value="ECO:0007669"/>
    <property type="project" value="InterPro"/>
</dbReference>
<evidence type="ECO:0000313" key="5">
    <source>
        <dbReference type="Proteomes" id="UP000501346"/>
    </source>
</evidence>